<comment type="caution">
    <text evidence="2">The sequence shown here is derived from an EMBL/GenBank/DDBJ whole genome shotgun (WGS) entry which is preliminary data.</text>
</comment>
<proteinExistence type="predicted"/>
<feature type="signal peptide" evidence="1">
    <location>
        <begin position="1"/>
        <end position="25"/>
    </location>
</feature>
<keyword evidence="1" id="KW-0732">Signal</keyword>
<dbReference type="AlphaFoldDB" id="A0AAV2RIM5"/>
<protein>
    <recommendedName>
        <fullName evidence="4">Sodefrin-like factor</fullName>
    </recommendedName>
</protein>
<feature type="chain" id="PRO_5043539491" description="Sodefrin-like factor" evidence="1">
    <location>
        <begin position="26"/>
        <end position="227"/>
    </location>
</feature>
<accession>A0AAV2RIM5</accession>
<dbReference type="EMBL" id="CAXKWB010022686">
    <property type="protein sequence ID" value="CAL4124525.1"/>
    <property type="molecule type" value="Genomic_DNA"/>
</dbReference>
<gene>
    <name evidence="2" type="ORF">MNOR_LOCUS24584</name>
</gene>
<dbReference type="Proteomes" id="UP001497623">
    <property type="component" value="Unassembled WGS sequence"/>
</dbReference>
<evidence type="ECO:0000313" key="2">
    <source>
        <dbReference type="EMBL" id="CAL4124525.1"/>
    </source>
</evidence>
<keyword evidence="3" id="KW-1185">Reference proteome</keyword>
<reference evidence="2 3" key="1">
    <citation type="submission" date="2024-05" db="EMBL/GenBank/DDBJ databases">
        <authorList>
            <person name="Wallberg A."/>
        </authorList>
    </citation>
    <scope>NUCLEOTIDE SEQUENCE [LARGE SCALE GENOMIC DNA]</scope>
</reference>
<feature type="non-terminal residue" evidence="2">
    <location>
        <position position="1"/>
    </location>
</feature>
<name>A0AAV2RIM5_MEGNR</name>
<evidence type="ECO:0008006" key="4">
    <source>
        <dbReference type="Google" id="ProtNLM"/>
    </source>
</evidence>
<sequence length="227" mass="24852">QHHPLQQLVTVVVVLIATAVQLTTSLTCYKCSDEPGDDYYDADCGLYDYRGHTSTSTYDGCYIYIYDDGYVQRTHSDGREDGQCYYGSDHTGCACTSSYCNTDSFCAQCGYPRPTPTTTKDTTTEQPTITTTAVLPSHTTDTTTLIPTNSPATVKCFQCIACGHVDDNTPISEDEYTSCVTTVLLESAKVNRGGSYKDHPDGECAQLTETLTCWCSNDLCNNISIEM</sequence>
<evidence type="ECO:0000256" key="1">
    <source>
        <dbReference type="SAM" id="SignalP"/>
    </source>
</evidence>
<evidence type="ECO:0000313" key="3">
    <source>
        <dbReference type="Proteomes" id="UP001497623"/>
    </source>
</evidence>
<organism evidence="2 3">
    <name type="scientific">Meganyctiphanes norvegica</name>
    <name type="common">Northern krill</name>
    <name type="synonym">Thysanopoda norvegica</name>
    <dbReference type="NCBI Taxonomy" id="48144"/>
    <lineage>
        <taxon>Eukaryota</taxon>
        <taxon>Metazoa</taxon>
        <taxon>Ecdysozoa</taxon>
        <taxon>Arthropoda</taxon>
        <taxon>Crustacea</taxon>
        <taxon>Multicrustacea</taxon>
        <taxon>Malacostraca</taxon>
        <taxon>Eumalacostraca</taxon>
        <taxon>Eucarida</taxon>
        <taxon>Euphausiacea</taxon>
        <taxon>Euphausiidae</taxon>
        <taxon>Meganyctiphanes</taxon>
    </lineage>
</organism>